<reference evidence="1" key="1">
    <citation type="journal article" date="2018" name="Data Brief">
        <title>Genome sequence data from 17 accessions of Ensete ventricosum, a staple food crop for millions in Ethiopia.</title>
        <authorList>
            <person name="Yemataw Z."/>
            <person name="Muzemil S."/>
            <person name="Ambachew D."/>
            <person name="Tripathi L."/>
            <person name="Tesfaye K."/>
            <person name="Chala A."/>
            <person name="Farbos A."/>
            <person name="O'Neill P."/>
            <person name="Moore K."/>
            <person name="Grant M."/>
            <person name="Studholme D.J."/>
        </authorList>
    </citation>
    <scope>NUCLEOTIDE SEQUENCE [LARGE SCALE GENOMIC DNA]</scope>
    <source>
        <tissue evidence="1">Leaf</tissue>
    </source>
</reference>
<gene>
    <name evidence="1" type="ORF">BHM03_00001072</name>
</gene>
<sequence>MICTRPITESLRGDSSRESSLFALDCQSTRTLMDSSSKSVKLPRYRSTRADLSVCRTKPEIGPRYRNPRTAFNARYQNATSAIHVRRQLDSSHEQDAWSNIGSATSFRMIVMARFVPHVRRLAGTSIVHTLVARIGPTRKPSPPMLELTLSTRPVHLCPS</sequence>
<protein>
    <submittedName>
        <fullName evidence="1">Uncharacterized protein</fullName>
    </submittedName>
</protein>
<name>A0A445M8X5_ENSVE</name>
<accession>A0A445M8X5</accession>
<dbReference type="AlphaFoldDB" id="A0A445M8X5"/>
<proteinExistence type="predicted"/>
<organism evidence="1">
    <name type="scientific">Ensete ventricosum</name>
    <name type="common">Abyssinian banana</name>
    <name type="synonym">Musa ensete</name>
    <dbReference type="NCBI Taxonomy" id="4639"/>
    <lineage>
        <taxon>Eukaryota</taxon>
        <taxon>Viridiplantae</taxon>
        <taxon>Streptophyta</taxon>
        <taxon>Embryophyta</taxon>
        <taxon>Tracheophyta</taxon>
        <taxon>Spermatophyta</taxon>
        <taxon>Magnoliopsida</taxon>
        <taxon>Liliopsida</taxon>
        <taxon>Zingiberales</taxon>
        <taxon>Musaceae</taxon>
        <taxon>Ensete</taxon>
    </lineage>
</organism>
<evidence type="ECO:0000313" key="1">
    <source>
        <dbReference type="EMBL" id="RZR70689.1"/>
    </source>
</evidence>
<dbReference type="Proteomes" id="UP000290560">
    <property type="component" value="Unassembled WGS sequence"/>
</dbReference>
<dbReference type="EMBL" id="KV875453">
    <property type="protein sequence ID" value="RZR70689.1"/>
    <property type="molecule type" value="Genomic_DNA"/>
</dbReference>